<keyword evidence="2" id="KW-1185">Reference proteome</keyword>
<dbReference type="Pfam" id="PF08907">
    <property type="entry name" value="DUF1853"/>
    <property type="match status" value="1"/>
</dbReference>
<dbReference type="RefSeq" id="WP_201504973.1">
    <property type="nucleotide sequence ID" value="NZ_BAAAFR010000004.1"/>
</dbReference>
<dbReference type="InterPro" id="IPR015003">
    <property type="entry name" value="DUF1853"/>
</dbReference>
<organism evidence="1 2">
    <name type="scientific">Psychrobacter aestuarii</name>
    <dbReference type="NCBI Taxonomy" id="556327"/>
    <lineage>
        <taxon>Bacteria</taxon>
        <taxon>Pseudomonadati</taxon>
        <taxon>Pseudomonadota</taxon>
        <taxon>Gammaproteobacteria</taxon>
        <taxon>Moraxellales</taxon>
        <taxon>Moraxellaceae</taxon>
        <taxon>Psychrobacter</taxon>
    </lineage>
</organism>
<gene>
    <name evidence="1" type="ORF">GCM10009129_14680</name>
</gene>
<name>A0ABN0VV68_9GAMM</name>
<evidence type="ECO:0000313" key="2">
    <source>
        <dbReference type="Proteomes" id="UP001501787"/>
    </source>
</evidence>
<evidence type="ECO:0000313" key="1">
    <source>
        <dbReference type="EMBL" id="GAA0318201.1"/>
    </source>
</evidence>
<accession>A0ABN0VV68</accession>
<sequence>MTEPVSPPASTETSAAPWERYHRPFVRDLAFVLSCPDVITRWLDFTPHQNNHQVYVHDADFWQAQYAAYAPRLQEMDSSSAYQTLTRYLMSRPSPSRLGFHFEGLIAFWLTDGYRLGLHPYEMLASNVQLYRGKQTIGELDLLLRNHATDEVEHWELAIKFFMGSAPFAPENWVGINSKDNLERKMTHMQTKQFRSVWVDTKDDGQVKIDKRFGIVKGHFFVPHDCDDFVRPEWMTTDFPLHRWYDRDDTDALMALEASHLRRARYVEWFTKRPFYEARSEPVDMSDMPLRSGLYFYDGAPMVVHRRYQAREVDKNRSVAPE</sequence>
<proteinExistence type="predicted"/>
<comment type="caution">
    <text evidence="1">The sequence shown here is derived from an EMBL/GenBank/DDBJ whole genome shotgun (WGS) entry which is preliminary data.</text>
</comment>
<dbReference type="EMBL" id="BAAAFR010000004">
    <property type="protein sequence ID" value="GAA0318201.1"/>
    <property type="molecule type" value="Genomic_DNA"/>
</dbReference>
<protein>
    <recommendedName>
        <fullName evidence="3">DUF1853 family protein</fullName>
    </recommendedName>
</protein>
<evidence type="ECO:0008006" key="3">
    <source>
        <dbReference type="Google" id="ProtNLM"/>
    </source>
</evidence>
<reference evidence="1 2" key="1">
    <citation type="journal article" date="2019" name="Int. J. Syst. Evol. Microbiol.">
        <title>The Global Catalogue of Microorganisms (GCM) 10K type strain sequencing project: providing services to taxonomists for standard genome sequencing and annotation.</title>
        <authorList>
            <consortium name="The Broad Institute Genomics Platform"/>
            <consortium name="The Broad Institute Genome Sequencing Center for Infectious Disease"/>
            <person name="Wu L."/>
            <person name="Ma J."/>
        </authorList>
    </citation>
    <scope>NUCLEOTIDE SEQUENCE [LARGE SCALE GENOMIC DNA]</scope>
    <source>
        <strain evidence="1 2">JCM 16343</strain>
    </source>
</reference>
<dbReference type="Proteomes" id="UP001501787">
    <property type="component" value="Unassembled WGS sequence"/>
</dbReference>